<organism evidence="1 2">
    <name type="scientific">Bacillus cereus</name>
    <dbReference type="NCBI Taxonomy" id="1396"/>
    <lineage>
        <taxon>Bacteria</taxon>
        <taxon>Bacillati</taxon>
        <taxon>Bacillota</taxon>
        <taxon>Bacilli</taxon>
        <taxon>Bacillales</taxon>
        <taxon>Bacillaceae</taxon>
        <taxon>Bacillus</taxon>
        <taxon>Bacillus cereus group</taxon>
    </lineage>
</organism>
<comment type="caution">
    <text evidence="1">The sequence shown here is derived from an EMBL/GenBank/DDBJ whole genome shotgun (WGS) entry which is preliminary data.</text>
</comment>
<accession>A0A164H2N1</accession>
<evidence type="ECO:0000313" key="2">
    <source>
        <dbReference type="Proteomes" id="UP000076501"/>
    </source>
</evidence>
<gene>
    <name evidence="1" type="ORF">B4082_1160</name>
</gene>
<dbReference type="NCBIfam" id="NF041643">
    <property type="entry name" value="EAxFAS_anti"/>
    <property type="match status" value="1"/>
</dbReference>
<proteinExistence type="predicted"/>
<dbReference type="PATRIC" id="fig|1396.539.peg.535"/>
<dbReference type="EMBL" id="LJKA01000016">
    <property type="protein sequence ID" value="KZD39381.1"/>
    <property type="molecule type" value="Genomic_DNA"/>
</dbReference>
<protein>
    <submittedName>
        <fullName evidence="1">Uncharacterized protein</fullName>
    </submittedName>
</protein>
<reference evidence="1 2" key="1">
    <citation type="submission" date="2015-09" db="EMBL/GenBank/DDBJ databases">
        <title>Bacillus cereus food isolates.</title>
        <authorList>
            <person name="Boekhorst J."/>
        </authorList>
    </citation>
    <scope>NUCLEOTIDE SEQUENCE [LARGE SCALE GENOMIC DNA]</scope>
    <source>
        <strain evidence="1 2">B4082</strain>
    </source>
</reference>
<dbReference type="AlphaFoldDB" id="A0A164H2N1"/>
<evidence type="ECO:0000313" key="1">
    <source>
        <dbReference type="EMBL" id="KZD39381.1"/>
    </source>
</evidence>
<sequence>MARSECEVDGASDLEVLFTSGEEAKPPNILATVAGFL</sequence>
<name>A0A164H2N1_BACCE</name>
<dbReference type="Proteomes" id="UP000076501">
    <property type="component" value="Unassembled WGS sequence"/>
</dbReference>